<proteinExistence type="predicted"/>
<dbReference type="EMBL" id="UINC01013736">
    <property type="protein sequence ID" value="SVA59134.1"/>
    <property type="molecule type" value="Genomic_DNA"/>
</dbReference>
<evidence type="ECO:0000313" key="2">
    <source>
        <dbReference type="EMBL" id="SVA59134.1"/>
    </source>
</evidence>
<feature type="compositionally biased region" description="Basic and acidic residues" evidence="1">
    <location>
        <begin position="1"/>
        <end position="11"/>
    </location>
</feature>
<reference evidence="2" key="1">
    <citation type="submission" date="2018-05" db="EMBL/GenBank/DDBJ databases">
        <authorList>
            <person name="Lanie J.A."/>
            <person name="Ng W.-L."/>
            <person name="Kazmierczak K.M."/>
            <person name="Andrzejewski T.M."/>
            <person name="Davidsen T.M."/>
            <person name="Wayne K.J."/>
            <person name="Tettelin H."/>
            <person name="Glass J.I."/>
            <person name="Rusch D."/>
            <person name="Podicherti R."/>
            <person name="Tsui H.-C.T."/>
            <person name="Winkler M.E."/>
        </authorList>
    </citation>
    <scope>NUCLEOTIDE SEQUENCE</scope>
</reference>
<accession>A0A381X2Z0</accession>
<feature type="non-terminal residue" evidence="2">
    <location>
        <position position="1"/>
    </location>
</feature>
<protein>
    <submittedName>
        <fullName evidence="2">Uncharacterized protein</fullName>
    </submittedName>
</protein>
<name>A0A381X2Z0_9ZZZZ</name>
<evidence type="ECO:0000256" key="1">
    <source>
        <dbReference type="SAM" id="MobiDB-lite"/>
    </source>
</evidence>
<feature type="region of interest" description="Disordered" evidence="1">
    <location>
        <begin position="1"/>
        <end position="23"/>
    </location>
</feature>
<organism evidence="2">
    <name type="scientific">marine metagenome</name>
    <dbReference type="NCBI Taxonomy" id="408172"/>
    <lineage>
        <taxon>unclassified sequences</taxon>
        <taxon>metagenomes</taxon>
        <taxon>ecological metagenomes</taxon>
    </lineage>
</organism>
<dbReference type="AlphaFoldDB" id="A0A381X2Z0"/>
<sequence>EGEWHSDERFRGLSRHSTGIDAGGLDFRVRYGTG</sequence>
<gene>
    <name evidence="2" type="ORF">METZ01_LOCUS111988</name>
</gene>